<dbReference type="SUPFAM" id="SSF47413">
    <property type="entry name" value="lambda repressor-like DNA-binding domains"/>
    <property type="match status" value="1"/>
</dbReference>
<evidence type="ECO:0000313" key="3">
    <source>
        <dbReference type="Proteomes" id="UP001596074"/>
    </source>
</evidence>
<proteinExistence type="predicted"/>
<dbReference type="Proteomes" id="UP001596074">
    <property type="component" value="Unassembled WGS sequence"/>
</dbReference>
<evidence type="ECO:0000313" key="2">
    <source>
        <dbReference type="EMBL" id="MFC5753196.1"/>
    </source>
</evidence>
<dbReference type="InterPro" id="IPR010982">
    <property type="entry name" value="Lambda_DNA-bd_dom_sf"/>
</dbReference>
<dbReference type="RefSeq" id="WP_378289971.1">
    <property type="nucleotide sequence ID" value="NZ_JBHSON010000106.1"/>
</dbReference>
<dbReference type="EMBL" id="JBHSON010000106">
    <property type="protein sequence ID" value="MFC5753196.1"/>
    <property type="molecule type" value="Genomic_DNA"/>
</dbReference>
<evidence type="ECO:0000259" key="1">
    <source>
        <dbReference type="SMART" id="SM00530"/>
    </source>
</evidence>
<comment type="caution">
    <text evidence="2">The sequence shown here is derived from an EMBL/GenBank/DDBJ whole genome shotgun (WGS) entry which is preliminary data.</text>
</comment>
<gene>
    <name evidence="2" type="ORF">ACFPZN_46920</name>
</gene>
<dbReference type="InterPro" id="IPR001387">
    <property type="entry name" value="Cro/C1-type_HTH"/>
</dbReference>
<feature type="domain" description="HTH cro/C1-type" evidence="1">
    <location>
        <begin position="33"/>
        <end position="88"/>
    </location>
</feature>
<organism evidence="2 3">
    <name type="scientific">Actinomadura rugatobispora</name>
    <dbReference type="NCBI Taxonomy" id="1994"/>
    <lineage>
        <taxon>Bacteria</taxon>
        <taxon>Bacillati</taxon>
        <taxon>Actinomycetota</taxon>
        <taxon>Actinomycetes</taxon>
        <taxon>Streptosporangiales</taxon>
        <taxon>Thermomonosporaceae</taxon>
        <taxon>Actinomadura</taxon>
    </lineage>
</organism>
<protein>
    <submittedName>
        <fullName evidence="2">Helix-turn-helix domain-containing protein</fullName>
    </submittedName>
</protein>
<dbReference type="Pfam" id="PF19054">
    <property type="entry name" value="DUF5753"/>
    <property type="match status" value="1"/>
</dbReference>
<name>A0ABW1AF82_9ACTN</name>
<accession>A0ABW1AF82</accession>
<dbReference type="Pfam" id="PF13560">
    <property type="entry name" value="HTH_31"/>
    <property type="match status" value="1"/>
</dbReference>
<sequence length="301" mass="33753">MTSTGPRGGLPAAPQFSPARGGPSIWRMLLGARLRRLREAAGVTREDAAYSIRASASKMSRLELGRVGFKDRDVADLLTLYGVHDERERMRLLAVVQRANAPQWWHRYGDIVPTWLETYIALEEAAHRVRVYATQLVPALLQTEDYARAAMDLCPPHRHPDDLDRRVELEMERQRILAQPDPPRLWALIDEGALRRPVGGRQVMRRQLRHLVEMTAVPNVTLQILPARLGLGLPGGPFTLLRFQEPDLPDVVYLEQLGGAQFLEKRQELDLYGSTLDALCARAAQPDQTAELVKAVIGDLG</sequence>
<dbReference type="SMART" id="SM00530">
    <property type="entry name" value="HTH_XRE"/>
    <property type="match status" value="1"/>
</dbReference>
<reference evidence="3" key="1">
    <citation type="journal article" date="2019" name="Int. J. Syst. Evol. Microbiol.">
        <title>The Global Catalogue of Microorganisms (GCM) 10K type strain sequencing project: providing services to taxonomists for standard genome sequencing and annotation.</title>
        <authorList>
            <consortium name="The Broad Institute Genomics Platform"/>
            <consortium name="The Broad Institute Genome Sequencing Center for Infectious Disease"/>
            <person name="Wu L."/>
            <person name="Ma J."/>
        </authorList>
    </citation>
    <scope>NUCLEOTIDE SEQUENCE [LARGE SCALE GENOMIC DNA]</scope>
    <source>
        <strain evidence="3">KCTC 42087</strain>
    </source>
</reference>
<keyword evidence="3" id="KW-1185">Reference proteome</keyword>
<dbReference type="InterPro" id="IPR043917">
    <property type="entry name" value="DUF5753"/>
</dbReference>
<dbReference type="Gene3D" id="1.10.260.40">
    <property type="entry name" value="lambda repressor-like DNA-binding domains"/>
    <property type="match status" value="1"/>
</dbReference>